<evidence type="ECO:0000313" key="3">
    <source>
        <dbReference type="Proteomes" id="UP001293254"/>
    </source>
</evidence>
<keyword evidence="3" id="KW-1185">Reference proteome</keyword>
<comment type="caution">
    <text evidence="2">The sequence shown here is derived from an EMBL/GenBank/DDBJ whole genome shotgun (WGS) entry which is preliminary data.</text>
</comment>
<organism evidence="2 3">
    <name type="scientific">Sesamum alatum</name>
    <dbReference type="NCBI Taxonomy" id="300844"/>
    <lineage>
        <taxon>Eukaryota</taxon>
        <taxon>Viridiplantae</taxon>
        <taxon>Streptophyta</taxon>
        <taxon>Embryophyta</taxon>
        <taxon>Tracheophyta</taxon>
        <taxon>Spermatophyta</taxon>
        <taxon>Magnoliopsida</taxon>
        <taxon>eudicotyledons</taxon>
        <taxon>Gunneridae</taxon>
        <taxon>Pentapetalae</taxon>
        <taxon>asterids</taxon>
        <taxon>lamiids</taxon>
        <taxon>Lamiales</taxon>
        <taxon>Pedaliaceae</taxon>
        <taxon>Sesamum</taxon>
    </lineage>
</organism>
<accession>A0AAE2CU84</accession>
<reference evidence="2" key="2">
    <citation type="journal article" date="2024" name="Plant">
        <title>Genomic evolution and insights into agronomic trait innovations of Sesamum species.</title>
        <authorList>
            <person name="Miao H."/>
            <person name="Wang L."/>
            <person name="Qu L."/>
            <person name="Liu H."/>
            <person name="Sun Y."/>
            <person name="Le M."/>
            <person name="Wang Q."/>
            <person name="Wei S."/>
            <person name="Zheng Y."/>
            <person name="Lin W."/>
            <person name="Duan Y."/>
            <person name="Cao H."/>
            <person name="Xiong S."/>
            <person name="Wang X."/>
            <person name="Wei L."/>
            <person name="Li C."/>
            <person name="Ma Q."/>
            <person name="Ju M."/>
            <person name="Zhao R."/>
            <person name="Li G."/>
            <person name="Mu C."/>
            <person name="Tian Q."/>
            <person name="Mei H."/>
            <person name="Zhang T."/>
            <person name="Gao T."/>
            <person name="Zhang H."/>
        </authorList>
    </citation>
    <scope>NUCLEOTIDE SEQUENCE</scope>
    <source>
        <strain evidence="2">3651</strain>
    </source>
</reference>
<proteinExistence type="predicted"/>
<dbReference type="Proteomes" id="UP001293254">
    <property type="component" value="Unassembled WGS sequence"/>
</dbReference>
<dbReference type="AlphaFoldDB" id="A0AAE2CU84"/>
<feature type="region of interest" description="Disordered" evidence="1">
    <location>
        <begin position="1"/>
        <end position="125"/>
    </location>
</feature>
<protein>
    <submittedName>
        <fullName evidence="2">Uncharacterized protein</fullName>
    </submittedName>
</protein>
<feature type="compositionally biased region" description="Polar residues" evidence="1">
    <location>
        <begin position="98"/>
        <end position="118"/>
    </location>
</feature>
<evidence type="ECO:0000256" key="1">
    <source>
        <dbReference type="SAM" id="MobiDB-lite"/>
    </source>
</evidence>
<reference evidence="2" key="1">
    <citation type="submission" date="2020-06" db="EMBL/GenBank/DDBJ databases">
        <authorList>
            <person name="Li T."/>
            <person name="Hu X."/>
            <person name="Zhang T."/>
            <person name="Song X."/>
            <person name="Zhang H."/>
            <person name="Dai N."/>
            <person name="Sheng W."/>
            <person name="Hou X."/>
            <person name="Wei L."/>
        </authorList>
    </citation>
    <scope>NUCLEOTIDE SEQUENCE</scope>
    <source>
        <strain evidence="2">3651</strain>
        <tissue evidence="2">Leaf</tissue>
    </source>
</reference>
<gene>
    <name evidence="2" type="ORF">Salat_0642500</name>
</gene>
<evidence type="ECO:0000313" key="2">
    <source>
        <dbReference type="EMBL" id="KAK4434796.1"/>
    </source>
</evidence>
<dbReference type="EMBL" id="JACGWO010000002">
    <property type="protein sequence ID" value="KAK4434796.1"/>
    <property type="molecule type" value="Genomic_DNA"/>
</dbReference>
<sequence length="237" mass="24842">MVGVGQAMSARTRPAHSRGQVDRAPFKPNSRPGGGGEFINQPSPQVDPHHSTSIVRPSSHPPSPPRTHPKSDPGQTTNGLARQPTHIAPSPTRHPGQTEPTQPLTELESSTQHPNDTLSPKIPNLPCTLPTHSVLPEPAVTVGEKPPNLVLLFRIPSRQGICDISSPPSGASSTEGLHLVNLVVVPILFVGGRNRGRGGRGRIRGGRGSLRLRGSLKRKGVFSGDGSAAKKTSGGTA</sequence>
<name>A0AAE2CU84_9LAMI</name>